<evidence type="ECO:0000313" key="1">
    <source>
        <dbReference type="EMBL" id="MBA9007810.1"/>
    </source>
</evidence>
<organism evidence="1 2">
    <name type="scientific">Thermomonospora cellulosilytica</name>
    <dbReference type="NCBI Taxonomy" id="1411118"/>
    <lineage>
        <taxon>Bacteria</taxon>
        <taxon>Bacillati</taxon>
        <taxon>Actinomycetota</taxon>
        <taxon>Actinomycetes</taxon>
        <taxon>Streptosporangiales</taxon>
        <taxon>Thermomonosporaceae</taxon>
        <taxon>Thermomonospora</taxon>
    </lineage>
</organism>
<proteinExistence type="predicted"/>
<dbReference type="AlphaFoldDB" id="A0A7W3N5C6"/>
<dbReference type="EMBL" id="JACJII010000001">
    <property type="protein sequence ID" value="MBA9007810.1"/>
    <property type="molecule type" value="Genomic_DNA"/>
</dbReference>
<evidence type="ECO:0000313" key="2">
    <source>
        <dbReference type="Proteomes" id="UP000539313"/>
    </source>
</evidence>
<keyword evidence="2" id="KW-1185">Reference proteome</keyword>
<name>A0A7W3N5C6_9ACTN</name>
<gene>
    <name evidence="1" type="ORF">HNR21_006692</name>
</gene>
<dbReference type="Proteomes" id="UP000539313">
    <property type="component" value="Unassembled WGS sequence"/>
</dbReference>
<accession>A0A7W3N5C6</accession>
<sequence>MDTAELVRTWRRIIIGEHKSWVLFANGTVVICMEPEEDLTAQATGILREYGPVRAGTPAGDFGVIALDDAPGWVVYGHHDDVLTYVAPEEMGDDPEDVEIGLHGRAKRDRDGRELEVVHVEDKRPA</sequence>
<reference evidence="1 2" key="1">
    <citation type="submission" date="2020-08" db="EMBL/GenBank/DDBJ databases">
        <title>Sequencing the genomes of 1000 actinobacteria strains.</title>
        <authorList>
            <person name="Klenk H.-P."/>
        </authorList>
    </citation>
    <scope>NUCLEOTIDE SEQUENCE [LARGE SCALE GENOMIC DNA]</scope>
    <source>
        <strain evidence="1 2">DSM 45823</strain>
    </source>
</reference>
<comment type="caution">
    <text evidence="1">The sequence shown here is derived from an EMBL/GenBank/DDBJ whole genome shotgun (WGS) entry which is preliminary data.</text>
</comment>
<protein>
    <submittedName>
        <fullName evidence="1">Uncharacterized protein</fullName>
    </submittedName>
</protein>
<dbReference type="RefSeq" id="WP_182708256.1">
    <property type="nucleotide sequence ID" value="NZ_JACJII010000001.1"/>
</dbReference>